<keyword evidence="3" id="KW-1185">Reference proteome</keyword>
<protein>
    <recommendedName>
        <fullName evidence="1">DUF4340 domain-containing protein</fullName>
    </recommendedName>
</protein>
<name>A0A1M6D4H3_9FIRM</name>
<dbReference type="EMBL" id="FQZS01000006">
    <property type="protein sequence ID" value="SHI68137.1"/>
    <property type="molecule type" value="Genomic_DNA"/>
</dbReference>
<sequence>MKRSKKIYMLLGILAVCCIATFSVIKLEDHKEKIKNSDKIILEISPDSVQSLSWKYKSKALGFHKDEKWLYDEDEAFPVDEEKINDMLKQFEKFGVSFIIEDVEDYGQYGLDNPTCTINLSTKEKSYEIQLGNYSEMDSQRYVSIGDGNVYLVKNDPLDYFDAVLSDMIDHDEIPKLDDVKEIQFKGAEAYSIAYEEDSSISYSEDDVFIAKKDGRDLPLDTTRVKKYLKNISNLNLNDYMTYKASDEELQKYGLNEPELTVTVNYISKNDKGKEVSNNFVLNISRDPKERKAAKKVDNKESDSSDEEEIKAYARVGESKILYKITSYDYKNLTAASYDCFRYLEAVPADFEDIYKIDISLEDADYTITSDKRLNKRAYYYQGEELETTDLKKALENLKADKFTDEQPTQKKEIGLKVYLDNKNYPEIQIQLYRYDGTYCLAVIDGKPVSLIKRSNVVDLIEAVHAIVLN</sequence>
<evidence type="ECO:0000259" key="1">
    <source>
        <dbReference type="Pfam" id="PF14238"/>
    </source>
</evidence>
<dbReference type="InterPro" id="IPR025641">
    <property type="entry name" value="DUF4340"/>
</dbReference>
<evidence type="ECO:0000313" key="3">
    <source>
        <dbReference type="Proteomes" id="UP000184442"/>
    </source>
</evidence>
<dbReference type="AlphaFoldDB" id="A0A1M6D4H3"/>
<dbReference type="OrthoDB" id="9768524at2"/>
<dbReference type="Pfam" id="PF14238">
    <property type="entry name" value="DUF4340"/>
    <property type="match status" value="1"/>
</dbReference>
<proteinExistence type="predicted"/>
<dbReference type="STRING" id="1122184.SAMN02745176_01010"/>
<dbReference type="RefSeq" id="WP_073025144.1">
    <property type="nucleotide sequence ID" value="NZ_FQZS01000006.1"/>
</dbReference>
<evidence type="ECO:0000313" key="2">
    <source>
        <dbReference type="EMBL" id="SHI68137.1"/>
    </source>
</evidence>
<gene>
    <name evidence="2" type="ORF">SAMN02745176_01010</name>
</gene>
<dbReference type="Proteomes" id="UP000184442">
    <property type="component" value="Unassembled WGS sequence"/>
</dbReference>
<reference evidence="2 3" key="1">
    <citation type="submission" date="2016-11" db="EMBL/GenBank/DDBJ databases">
        <authorList>
            <person name="Jaros S."/>
            <person name="Januszkiewicz K."/>
            <person name="Wedrychowicz H."/>
        </authorList>
    </citation>
    <scope>NUCLEOTIDE SEQUENCE [LARGE SCALE GENOMIC DNA]</scope>
    <source>
        <strain evidence="2 3">DSM 19022</strain>
    </source>
</reference>
<accession>A0A1M6D4H3</accession>
<feature type="domain" description="DUF4340" evidence="1">
    <location>
        <begin position="69"/>
        <end position="244"/>
    </location>
</feature>
<organism evidence="2 3">
    <name type="scientific">Lutispora thermophila DSM 19022</name>
    <dbReference type="NCBI Taxonomy" id="1122184"/>
    <lineage>
        <taxon>Bacteria</taxon>
        <taxon>Bacillati</taxon>
        <taxon>Bacillota</taxon>
        <taxon>Clostridia</taxon>
        <taxon>Lutisporales</taxon>
        <taxon>Lutisporaceae</taxon>
        <taxon>Lutispora</taxon>
    </lineage>
</organism>